<feature type="domain" description="RING-type" evidence="11">
    <location>
        <begin position="72"/>
        <end position="114"/>
    </location>
</feature>
<evidence type="ECO:0000256" key="7">
    <source>
        <dbReference type="ARBA" id="ARBA00023136"/>
    </source>
</evidence>
<keyword evidence="6 10" id="KW-1133">Transmembrane helix</keyword>
<feature type="transmembrane region" description="Helical" evidence="10">
    <location>
        <begin position="6"/>
        <end position="33"/>
    </location>
</feature>
<organism evidence="12 13">
    <name type="scientific">Daucus carota subsp. sativus</name>
    <name type="common">Carrot</name>
    <dbReference type="NCBI Taxonomy" id="79200"/>
    <lineage>
        <taxon>Eukaryota</taxon>
        <taxon>Viridiplantae</taxon>
        <taxon>Streptophyta</taxon>
        <taxon>Embryophyta</taxon>
        <taxon>Tracheophyta</taxon>
        <taxon>Spermatophyta</taxon>
        <taxon>Magnoliopsida</taxon>
        <taxon>eudicotyledons</taxon>
        <taxon>Gunneridae</taxon>
        <taxon>Pentapetalae</taxon>
        <taxon>asterids</taxon>
        <taxon>campanulids</taxon>
        <taxon>Apiales</taxon>
        <taxon>Apiaceae</taxon>
        <taxon>Apioideae</taxon>
        <taxon>Scandiceae</taxon>
        <taxon>Daucinae</taxon>
        <taxon>Daucus</taxon>
        <taxon>Daucus sect. Daucus</taxon>
    </lineage>
</organism>
<name>A0AAF1AY17_DAUCS</name>
<dbReference type="InterPro" id="IPR013083">
    <property type="entry name" value="Znf_RING/FYVE/PHD"/>
</dbReference>
<evidence type="ECO:0000259" key="11">
    <source>
        <dbReference type="PROSITE" id="PS50089"/>
    </source>
</evidence>
<accession>A0AAF1AY17</accession>
<evidence type="ECO:0000256" key="8">
    <source>
        <dbReference type="ARBA" id="ARBA00024209"/>
    </source>
</evidence>
<evidence type="ECO:0000256" key="5">
    <source>
        <dbReference type="ARBA" id="ARBA00022833"/>
    </source>
</evidence>
<evidence type="ECO:0000256" key="3">
    <source>
        <dbReference type="ARBA" id="ARBA00022723"/>
    </source>
</evidence>
<evidence type="ECO:0000313" key="12">
    <source>
        <dbReference type="EMBL" id="WOG96841.1"/>
    </source>
</evidence>
<comment type="similarity">
    <text evidence="8">Belongs to the RING-type zinc finger family. ATL subfamily.</text>
</comment>
<sequence length="146" mass="16873">MITLFILSTFLFIGIAAVSTIFFLLAVSSLHLCRRRRSHHRRRCPNIISIKELQQHLPRFSYRGGGEANRECAVCLESFETGEWCRRLVRCSHVFHVTCVDSWLAKRLNCPVCRAPVCFDDRSGTSCVVPQRQLSYDEIKLWWAAV</sequence>
<dbReference type="PROSITE" id="PS50089">
    <property type="entry name" value="ZF_RING_2"/>
    <property type="match status" value="1"/>
</dbReference>
<evidence type="ECO:0000256" key="6">
    <source>
        <dbReference type="ARBA" id="ARBA00022989"/>
    </source>
</evidence>
<keyword evidence="13" id="KW-1185">Reference proteome</keyword>
<keyword evidence="7 10" id="KW-0472">Membrane</keyword>
<dbReference type="SMART" id="SM00184">
    <property type="entry name" value="RING"/>
    <property type="match status" value="1"/>
</dbReference>
<dbReference type="InterPro" id="IPR001841">
    <property type="entry name" value="Znf_RING"/>
</dbReference>
<comment type="subcellular location">
    <subcellularLocation>
        <location evidence="1">Membrane</location>
    </subcellularLocation>
</comment>
<evidence type="ECO:0000256" key="4">
    <source>
        <dbReference type="ARBA" id="ARBA00022771"/>
    </source>
</evidence>
<reference evidence="12" key="1">
    <citation type="journal article" date="2016" name="Nat. Genet.">
        <title>A high-quality carrot genome assembly provides new insights into carotenoid accumulation and asterid genome evolution.</title>
        <authorList>
            <person name="Iorizzo M."/>
            <person name="Ellison S."/>
            <person name="Senalik D."/>
            <person name="Zeng P."/>
            <person name="Satapoomin P."/>
            <person name="Huang J."/>
            <person name="Bowman M."/>
            <person name="Iovene M."/>
            <person name="Sanseverino W."/>
            <person name="Cavagnaro P."/>
            <person name="Yildiz M."/>
            <person name="Macko-Podgorni A."/>
            <person name="Moranska E."/>
            <person name="Grzebelus E."/>
            <person name="Grzebelus D."/>
            <person name="Ashrafi H."/>
            <person name="Zheng Z."/>
            <person name="Cheng S."/>
            <person name="Spooner D."/>
            <person name="Van Deynze A."/>
            <person name="Simon P."/>
        </authorList>
    </citation>
    <scope>NUCLEOTIDE SEQUENCE</scope>
    <source>
        <tissue evidence="12">Leaf</tissue>
    </source>
</reference>
<keyword evidence="3" id="KW-0479">Metal-binding</keyword>
<evidence type="ECO:0000313" key="13">
    <source>
        <dbReference type="Proteomes" id="UP000077755"/>
    </source>
</evidence>
<evidence type="ECO:0000256" key="10">
    <source>
        <dbReference type="SAM" id="Phobius"/>
    </source>
</evidence>
<dbReference type="AlphaFoldDB" id="A0AAF1AY17"/>
<dbReference type="GO" id="GO:0008270">
    <property type="term" value="F:zinc ion binding"/>
    <property type="evidence" value="ECO:0007669"/>
    <property type="project" value="UniProtKB-KW"/>
</dbReference>
<dbReference type="PANTHER" id="PTHR46539">
    <property type="entry name" value="E3 UBIQUITIN-PROTEIN LIGASE ATL42"/>
    <property type="match status" value="1"/>
</dbReference>
<gene>
    <name evidence="12" type="ORF">DCAR_0416178</name>
</gene>
<evidence type="ECO:0000256" key="1">
    <source>
        <dbReference type="ARBA" id="ARBA00004370"/>
    </source>
</evidence>
<dbReference type="PANTHER" id="PTHR46539:SF9">
    <property type="entry name" value="RING-H2 FINGER PROTEIN ATL56"/>
    <property type="match status" value="1"/>
</dbReference>
<reference evidence="12" key="2">
    <citation type="submission" date="2022-03" db="EMBL/GenBank/DDBJ databases">
        <title>Draft title - Genomic analysis of global carrot germplasm unveils the trajectory of domestication and the origin of high carotenoid orange carrot.</title>
        <authorList>
            <person name="Iorizzo M."/>
            <person name="Ellison S."/>
            <person name="Senalik D."/>
            <person name="Macko-Podgorni A."/>
            <person name="Grzebelus D."/>
            <person name="Bostan H."/>
            <person name="Rolling W."/>
            <person name="Curaba J."/>
            <person name="Simon P."/>
        </authorList>
    </citation>
    <scope>NUCLEOTIDE SEQUENCE</scope>
    <source>
        <tissue evidence="12">Leaf</tissue>
    </source>
</reference>
<keyword evidence="2 10" id="KW-0812">Transmembrane</keyword>
<dbReference type="GO" id="GO:0016020">
    <property type="term" value="C:membrane"/>
    <property type="evidence" value="ECO:0007669"/>
    <property type="project" value="UniProtKB-SubCell"/>
</dbReference>
<evidence type="ECO:0000256" key="2">
    <source>
        <dbReference type="ARBA" id="ARBA00022692"/>
    </source>
</evidence>
<protein>
    <recommendedName>
        <fullName evidence="11">RING-type domain-containing protein</fullName>
    </recommendedName>
</protein>
<evidence type="ECO:0000256" key="9">
    <source>
        <dbReference type="PROSITE-ProRule" id="PRU00175"/>
    </source>
</evidence>
<dbReference type="Proteomes" id="UP000077755">
    <property type="component" value="Chromosome 4"/>
</dbReference>
<keyword evidence="4 9" id="KW-0863">Zinc-finger</keyword>
<keyword evidence="5" id="KW-0862">Zinc</keyword>
<dbReference type="Pfam" id="PF13639">
    <property type="entry name" value="zf-RING_2"/>
    <property type="match status" value="1"/>
</dbReference>
<dbReference type="Gene3D" id="3.30.40.10">
    <property type="entry name" value="Zinc/RING finger domain, C3HC4 (zinc finger)"/>
    <property type="match status" value="1"/>
</dbReference>
<proteinExistence type="inferred from homology"/>
<dbReference type="SUPFAM" id="SSF57850">
    <property type="entry name" value="RING/U-box"/>
    <property type="match status" value="1"/>
</dbReference>
<dbReference type="EMBL" id="CP093346">
    <property type="protein sequence ID" value="WOG96841.1"/>
    <property type="molecule type" value="Genomic_DNA"/>
</dbReference>